<sequence length="114" mass="12603">MKVPVLIVLALVGLSSAKYEGSTILSLALKSKMFGKNYLRHVEINAYLAQLAKDYPDTVTLETIGQSYEKHSPTTIRSILTASPLSRQLIPFIGMCLSRRIIGTTINPEFVFDS</sequence>
<dbReference type="EMBL" id="KQ973111">
    <property type="protein sequence ID" value="KXZ75672.1"/>
    <property type="molecule type" value="Genomic_DNA"/>
</dbReference>
<dbReference type="SUPFAM" id="SSF53187">
    <property type="entry name" value="Zn-dependent exopeptidases"/>
    <property type="match status" value="1"/>
</dbReference>
<evidence type="ECO:0000256" key="1">
    <source>
        <dbReference type="SAM" id="SignalP"/>
    </source>
</evidence>
<feature type="signal peptide" evidence="1">
    <location>
        <begin position="1"/>
        <end position="17"/>
    </location>
</feature>
<evidence type="ECO:0000313" key="2">
    <source>
        <dbReference type="EMBL" id="KXZ75672.1"/>
    </source>
</evidence>
<dbReference type="AlphaFoldDB" id="A0A139W8Q8"/>
<feature type="chain" id="PRO_5007299555" evidence="1">
    <location>
        <begin position="18"/>
        <end position="114"/>
    </location>
</feature>
<dbReference type="InParanoid" id="A0A139W8Q8"/>
<dbReference type="Proteomes" id="UP000007266">
    <property type="component" value="Unassembled WGS sequence"/>
</dbReference>
<dbReference type="Gene3D" id="3.40.630.10">
    <property type="entry name" value="Zn peptidases"/>
    <property type="match status" value="1"/>
</dbReference>
<gene>
    <name evidence="2" type="primary">AUGUSTUS-3.0.2_30931</name>
    <name evidence="2" type="ORF">TcasGA2_TC030931</name>
</gene>
<name>A0A139W8Q8_TRICA</name>
<evidence type="ECO:0000313" key="3">
    <source>
        <dbReference type="Proteomes" id="UP000007266"/>
    </source>
</evidence>
<reference evidence="2 3" key="2">
    <citation type="journal article" date="2010" name="Nucleic Acids Res.">
        <title>BeetleBase in 2010: revisions to provide comprehensive genomic information for Tribolium castaneum.</title>
        <authorList>
            <person name="Kim H.S."/>
            <person name="Murphy T."/>
            <person name="Xia J."/>
            <person name="Caragea D."/>
            <person name="Park Y."/>
            <person name="Beeman R.W."/>
            <person name="Lorenzen M.D."/>
            <person name="Butcher S."/>
            <person name="Manak J.R."/>
            <person name="Brown S.J."/>
        </authorList>
    </citation>
    <scope>NUCLEOTIDE SEQUENCE [LARGE SCALE GENOMIC DNA]</scope>
    <source>
        <strain evidence="2 3">Georgia GA2</strain>
    </source>
</reference>
<protein>
    <submittedName>
        <fullName evidence="2">Uncharacterized protein</fullName>
    </submittedName>
</protein>
<proteinExistence type="predicted"/>
<accession>A0A139W8Q8</accession>
<keyword evidence="3" id="KW-1185">Reference proteome</keyword>
<reference evidence="2 3" key="1">
    <citation type="journal article" date="2008" name="Nature">
        <title>The genome of the model beetle and pest Tribolium castaneum.</title>
        <authorList>
            <consortium name="Tribolium Genome Sequencing Consortium"/>
            <person name="Richards S."/>
            <person name="Gibbs R.A."/>
            <person name="Weinstock G.M."/>
            <person name="Brown S.J."/>
            <person name="Denell R."/>
            <person name="Beeman R.W."/>
            <person name="Gibbs R."/>
            <person name="Beeman R.W."/>
            <person name="Brown S.J."/>
            <person name="Bucher G."/>
            <person name="Friedrich M."/>
            <person name="Grimmelikhuijzen C.J."/>
            <person name="Klingler M."/>
            <person name="Lorenzen M."/>
            <person name="Richards S."/>
            <person name="Roth S."/>
            <person name="Schroder R."/>
            <person name="Tautz D."/>
            <person name="Zdobnov E.M."/>
            <person name="Muzny D."/>
            <person name="Gibbs R.A."/>
            <person name="Weinstock G.M."/>
            <person name="Attaway T."/>
            <person name="Bell S."/>
            <person name="Buhay C.J."/>
            <person name="Chandrabose M.N."/>
            <person name="Chavez D."/>
            <person name="Clerk-Blankenburg K.P."/>
            <person name="Cree A."/>
            <person name="Dao M."/>
            <person name="Davis C."/>
            <person name="Chacko J."/>
            <person name="Dinh H."/>
            <person name="Dugan-Rocha S."/>
            <person name="Fowler G."/>
            <person name="Garner T.T."/>
            <person name="Garnes J."/>
            <person name="Gnirke A."/>
            <person name="Hawes A."/>
            <person name="Hernandez J."/>
            <person name="Hines S."/>
            <person name="Holder M."/>
            <person name="Hume J."/>
            <person name="Jhangiani S.N."/>
            <person name="Joshi V."/>
            <person name="Khan Z.M."/>
            <person name="Jackson L."/>
            <person name="Kovar C."/>
            <person name="Kowis A."/>
            <person name="Lee S."/>
            <person name="Lewis L.R."/>
            <person name="Margolis J."/>
            <person name="Morgan M."/>
            <person name="Nazareth L.V."/>
            <person name="Nguyen N."/>
            <person name="Okwuonu G."/>
            <person name="Parker D."/>
            <person name="Richards S."/>
            <person name="Ruiz S.J."/>
            <person name="Santibanez J."/>
            <person name="Savard J."/>
            <person name="Scherer S.E."/>
            <person name="Schneider B."/>
            <person name="Sodergren E."/>
            <person name="Tautz D."/>
            <person name="Vattahil S."/>
            <person name="Villasana D."/>
            <person name="White C.S."/>
            <person name="Wright R."/>
            <person name="Park Y."/>
            <person name="Beeman R.W."/>
            <person name="Lord J."/>
            <person name="Oppert B."/>
            <person name="Lorenzen M."/>
            <person name="Brown S."/>
            <person name="Wang L."/>
            <person name="Savard J."/>
            <person name="Tautz D."/>
            <person name="Richards S."/>
            <person name="Weinstock G."/>
            <person name="Gibbs R.A."/>
            <person name="Liu Y."/>
            <person name="Worley K."/>
            <person name="Weinstock G."/>
            <person name="Elsik C.G."/>
            <person name="Reese J.T."/>
            <person name="Elhaik E."/>
            <person name="Landan G."/>
            <person name="Graur D."/>
            <person name="Arensburger P."/>
            <person name="Atkinson P."/>
            <person name="Beeman R.W."/>
            <person name="Beidler J."/>
            <person name="Brown S.J."/>
            <person name="Demuth J.P."/>
            <person name="Drury D.W."/>
            <person name="Du Y.Z."/>
            <person name="Fujiwara H."/>
            <person name="Lorenzen M."/>
            <person name="Maselli V."/>
            <person name="Osanai M."/>
            <person name="Park Y."/>
            <person name="Robertson H.M."/>
            <person name="Tu Z."/>
            <person name="Wang J.J."/>
            <person name="Wang S."/>
            <person name="Richards S."/>
            <person name="Song H."/>
            <person name="Zhang L."/>
            <person name="Sodergren E."/>
            <person name="Werner D."/>
            <person name="Stanke M."/>
            <person name="Morgenstern B."/>
            <person name="Solovyev V."/>
            <person name="Kosarev P."/>
            <person name="Brown G."/>
            <person name="Chen H.C."/>
            <person name="Ermolaeva O."/>
            <person name="Hlavina W."/>
            <person name="Kapustin Y."/>
            <person name="Kiryutin B."/>
            <person name="Kitts P."/>
            <person name="Maglott D."/>
            <person name="Pruitt K."/>
            <person name="Sapojnikov V."/>
            <person name="Souvorov A."/>
            <person name="Mackey A.J."/>
            <person name="Waterhouse R.M."/>
            <person name="Wyder S."/>
            <person name="Zdobnov E.M."/>
            <person name="Zdobnov E.M."/>
            <person name="Wyder S."/>
            <person name="Kriventseva E.V."/>
            <person name="Kadowaki T."/>
            <person name="Bork P."/>
            <person name="Aranda M."/>
            <person name="Bao R."/>
            <person name="Beermann A."/>
            <person name="Berns N."/>
            <person name="Bolognesi R."/>
            <person name="Bonneton F."/>
            <person name="Bopp D."/>
            <person name="Brown S.J."/>
            <person name="Bucher G."/>
            <person name="Butts T."/>
            <person name="Chaumot A."/>
            <person name="Denell R.E."/>
            <person name="Ferrier D.E."/>
            <person name="Friedrich M."/>
            <person name="Gordon C.M."/>
            <person name="Jindra M."/>
            <person name="Klingler M."/>
            <person name="Lan Q."/>
            <person name="Lattorff H.M."/>
            <person name="Laudet V."/>
            <person name="von Levetsow C."/>
            <person name="Liu Z."/>
            <person name="Lutz R."/>
            <person name="Lynch J.A."/>
            <person name="da Fonseca R.N."/>
            <person name="Posnien N."/>
            <person name="Reuter R."/>
            <person name="Roth S."/>
            <person name="Savard J."/>
            <person name="Schinko J.B."/>
            <person name="Schmitt C."/>
            <person name="Schoppmeier M."/>
            <person name="Schroder R."/>
            <person name="Shippy T.D."/>
            <person name="Simonnet F."/>
            <person name="Marques-Souza H."/>
            <person name="Tautz D."/>
            <person name="Tomoyasu Y."/>
            <person name="Trauner J."/>
            <person name="Van der Zee M."/>
            <person name="Vervoort M."/>
            <person name="Wittkopp N."/>
            <person name="Wimmer E.A."/>
            <person name="Yang X."/>
            <person name="Jones A.K."/>
            <person name="Sattelle D.B."/>
            <person name="Ebert P.R."/>
            <person name="Nelson D."/>
            <person name="Scott J.G."/>
            <person name="Beeman R.W."/>
            <person name="Muthukrishnan S."/>
            <person name="Kramer K.J."/>
            <person name="Arakane Y."/>
            <person name="Beeman R.W."/>
            <person name="Zhu Q."/>
            <person name="Hogenkamp D."/>
            <person name="Dixit R."/>
            <person name="Oppert B."/>
            <person name="Jiang H."/>
            <person name="Zou Z."/>
            <person name="Marshall J."/>
            <person name="Elpidina E."/>
            <person name="Vinokurov K."/>
            <person name="Oppert C."/>
            <person name="Zou Z."/>
            <person name="Evans J."/>
            <person name="Lu Z."/>
            <person name="Zhao P."/>
            <person name="Sumathipala N."/>
            <person name="Altincicek B."/>
            <person name="Vilcinskas A."/>
            <person name="Williams M."/>
            <person name="Hultmark D."/>
            <person name="Hetru C."/>
            <person name="Jiang H."/>
            <person name="Grimmelikhuijzen C.J."/>
            <person name="Hauser F."/>
            <person name="Cazzamali G."/>
            <person name="Williamson M."/>
            <person name="Park Y."/>
            <person name="Li B."/>
            <person name="Tanaka Y."/>
            <person name="Predel R."/>
            <person name="Neupert S."/>
            <person name="Schachtner J."/>
            <person name="Verleyen P."/>
            <person name="Raible F."/>
            <person name="Bork P."/>
            <person name="Friedrich M."/>
            <person name="Walden K.K."/>
            <person name="Robertson H.M."/>
            <person name="Angeli S."/>
            <person name="Foret S."/>
            <person name="Bucher G."/>
            <person name="Schuetz S."/>
            <person name="Maleszka R."/>
            <person name="Wimmer E.A."/>
            <person name="Beeman R.W."/>
            <person name="Lorenzen M."/>
            <person name="Tomoyasu Y."/>
            <person name="Miller S.C."/>
            <person name="Grossmann D."/>
            <person name="Bucher G."/>
        </authorList>
    </citation>
    <scope>NUCLEOTIDE SEQUENCE [LARGE SCALE GENOMIC DNA]</scope>
    <source>
        <strain evidence="2 3">Georgia GA2</strain>
    </source>
</reference>
<keyword evidence="1" id="KW-0732">Signal</keyword>
<organism evidence="2 3">
    <name type="scientific">Tribolium castaneum</name>
    <name type="common">Red flour beetle</name>
    <dbReference type="NCBI Taxonomy" id="7070"/>
    <lineage>
        <taxon>Eukaryota</taxon>
        <taxon>Metazoa</taxon>
        <taxon>Ecdysozoa</taxon>
        <taxon>Arthropoda</taxon>
        <taxon>Hexapoda</taxon>
        <taxon>Insecta</taxon>
        <taxon>Pterygota</taxon>
        <taxon>Neoptera</taxon>
        <taxon>Endopterygota</taxon>
        <taxon>Coleoptera</taxon>
        <taxon>Polyphaga</taxon>
        <taxon>Cucujiformia</taxon>
        <taxon>Tenebrionidae</taxon>
        <taxon>Tenebrionidae incertae sedis</taxon>
        <taxon>Tribolium</taxon>
    </lineage>
</organism>